<reference evidence="2" key="1">
    <citation type="submission" date="2021-06" db="EMBL/GenBank/DDBJ databases">
        <authorList>
            <person name="Kallberg Y."/>
            <person name="Tangrot J."/>
            <person name="Rosling A."/>
        </authorList>
    </citation>
    <scope>NUCLEOTIDE SEQUENCE</scope>
    <source>
        <strain evidence="2">UK204</strain>
    </source>
</reference>
<keyword evidence="1" id="KW-0812">Transmembrane</keyword>
<comment type="caution">
    <text evidence="2">The sequence shown here is derived from an EMBL/GenBank/DDBJ whole genome shotgun (WGS) entry which is preliminary data.</text>
</comment>
<keyword evidence="1" id="KW-1133">Transmembrane helix</keyword>
<accession>A0A9N9NU27</accession>
<keyword evidence="3" id="KW-1185">Reference proteome</keyword>
<evidence type="ECO:0000313" key="2">
    <source>
        <dbReference type="EMBL" id="CAG8771682.1"/>
    </source>
</evidence>
<keyword evidence="1" id="KW-0472">Membrane</keyword>
<gene>
    <name evidence="2" type="ORF">FCALED_LOCUS17575</name>
</gene>
<protein>
    <submittedName>
        <fullName evidence="2">13629_t:CDS:1</fullName>
    </submittedName>
</protein>
<sequence>QNDKITRRSCCGCIPEQFGVLAILSMYLLFGLLGSLASFMTLA</sequence>
<dbReference type="Proteomes" id="UP000789570">
    <property type="component" value="Unassembled WGS sequence"/>
</dbReference>
<feature type="non-terminal residue" evidence="2">
    <location>
        <position position="1"/>
    </location>
</feature>
<dbReference type="AlphaFoldDB" id="A0A9N9NU27"/>
<feature type="non-terminal residue" evidence="2">
    <location>
        <position position="43"/>
    </location>
</feature>
<evidence type="ECO:0000256" key="1">
    <source>
        <dbReference type="SAM" id="Phobius"/>
    </source>
</evidence>
<feature type="transmembrane region" description="Helical" evidence="1">
    <location>
        <begin position="20"/>
        <end position="42"/>
    </location>
</feature>
<evidence type="ECO:0000313" key="3">
    <source>
        <dbReference type="Proteomes" id="UP000789570"/>
    </source>
</evidence>
<name>A0A9N9NU27_9GLOM</name>
<dbReference type="EMBL" id="CAJVPQ010027709">
    <property type="protein sequence ID" value="CAG8771682.1"/>
    <property type="molecule type" value="Genomic_DNA"/>
</dbReference>
<organism evidence="2 3">
    <name type="scientific">Funneliformis caledonium</name>
    <dbReference type="NCBI Taxonomy" id="1117310"/>
    <lineage>
        <taxon>Eukaryota</taxon>
        <taxon>Fungi</taxon>
        <taxon>Fungi incertae sedis</taxon>
        <taxon>Mucoromycota</taxon>
        <taxon>Glomeromycotina</taxon>
        <taxon>Glomeromycetes</taxon>
        <taxon>Glomerales</taxon>
        <taxon>Glomeraceae</taxon>
        <taxon>Funneliformis</taxon>
    </lineage>
</organism>
<proteinExistence type="predicted"/>